<evidence type="ECO:0000313" key="2">
    <source>
        <dbReference type="Proteomes" id="UP000304900"/>
    </source>
</evidence>
<dbReference type="PANTHER" id="PTHR38436:SF1">
    <property type="entry name" value="ESTER CYCLASE"/>
    <property type="match status" value="1"/>
</dbReference>
<keyword evidence="2" id="KW-1185">Reference proteome</keyword>
<name>A0A4U6D8F8_9BACT</name>
<dbReference type="InterPro" id="IPR009959">
    <property type="entry name" value="Cyclase_SnoaL-like"/>
</dbReference>
<dbReference type="PANTHER" id="PTHR38436">
    <property type="entry name" value="POLYKETIDE CYCLASE SNOAL-LIKE DOMAIN"/>
    <property type="match status" value="1"/>
</dbReference>
<dbReference type="EMBL" id="SZVO01000004">
    <property type="protein sequence ID" value="TKT92368.1"/>
    <property type="molecule type" value="Genomic_DNA"/>
</dbReference>
<evidence type="ECO:0000313" key="1">
    <source>
        <dbReference type="EMBL" id="TKT92368.1"/>
    </source>
</evidence>
<dbReference type="OrthoDB" id="4774596at2"/>
<proteinExistence type="predicted"/>
<dbReference type="AlphaFoldDB" id="A0A4U6D8F8"/>
<dbReference type="RefSeq" id="WP_137339913.1">
    <property type="nucleotide sequence ID" value="NZ_BSQH01000007.1"/>
</dbReference>
<reference evidence="1 2" key="1">
    <citation type="submission" date="2019-05" db="EMBL/GenBank/DDBJ databases">
        <title>Dyadobacter AR-3-8 sp. nov., isolated from arctic soil.</title>
        <authorList>
            <person name="Chaudhary D.K."/>
        </authorList>
    </citation>
    <scope>NUCLEOTIDE SEQUENCE [LARGE SCALE GENOMIC DNA]</scope>
    <source>
        <strain evidence="1 2">AR-3-8</strain>
    </source>
</reference>
<organism evidence="1 2">
    <name type="scientific">Dyadobacter frigoris</name>
    <dbReference type="NCBI Taxonomy" id="2576211"/>
    <lineage>
        <taxon>Bacteria</taxon>
        <taxon>Pseudomonadati</taxon>
        <taxon>Bacteroidota</taxon>
        <taxon>Cytophagia</taxon>
        <taxon>Cytophagales</taxon>
        <taxon>Spirosomataceae</taxon>
        <taxon>Dyadobacter</taxon>
    </lineage>
</organism>
<dbReference type="Proteomes" id="UP000304900">
    <property type="component" value="Unassembled WGS sequence"/>
</dbReference>
<dbReference type="Pfam" id="PF07366">
    <property type="entry name" value="SnoaL"/>
    <property type="match status" value="1"/>
</dbReference>
<comment type="caution">
    <text evidence="1">The sequence shown here is derived from an EMBL/GenBank/DDBJ whole genome shotgun (WGS) entry which is preliminary data.</text>
</comment>
<protein>
    <submittedName>
        <fullName evidence="1">Ester cyclase</fullName>
    </submittedName>
</protein>
<gene>
    <name evidence="1" type="ORF">FDK13_10355</name>
</gene>
<sequence length="137" mass="16021">MSELEKNKAIVRRYWFELWNEKRFEVLDEIAIENVVFHFPQGQAHQPATLKIWFETALIAFPDVHFTLHDELAEGDKVVSRWSYEATNTGKFLGRETTSLKVTDLGIDIFRIENDKIVEMWVAQDSLGLLQQLKVLQ</sequence>
<dbReference type="GO" id="GO:0030638">
    <property type="term" value="P:polyketide metabolic process"/>
    <property type="evidence" value="ECO:0007669"/>
    <property type="project" value="InterPro"/>
</dbReference>
<dbReference type="InterPro" id="IPR032710">
    <property type="entry name" value="NTF2-like_dom_sf"/>
</dbReference>
<accession>A0A4U6D8F8</accession>
<dbReference type="Gene3D" id="3.10.450.50">
    <property type="match status" value="1"/>
</dbReference>
<dbReference type="SUPFAM" id="SSF54427">
    <property type="entry name" value="NTF2-like"/>
    <property type="match status" value="1"/>
</dbReference>